<dbReference type="AlphaFoldDB" id="A0AA38REW8"/>
<protein>
    <submittedName>
        <fullName evidence="2">Uncharacterized protein</fullName>
    </submittedName>
</protein>
<evidence type="ECO:0000313" key="3">
    <source>
        <dbReference type="Proteomes" id="UP001174694"/>
    </source>
</evidence>
<evidence type="ECO:0000313" key="2">
    <source>
        <dbReference type="EMBL" id="KAJ9138362.1"/>
    </source>
</evidence>
<comment type="caution">
    <text evidence="2">The sequence shown here is derived from an EMBL/GenBank/DDBJ whole genome shotgun (WGS) entry which is preliminary data.</text>
</comment>
<sequence length="277" mass="31034">MILKESNPQSGQWDARLVLDILNPGTQGWTCVGTAVSTGRRCRGAIGEVRRSSASTSLQYLSRGQPSALLDDPDPLKPLAASLLCHRHGNQVAKTVAAWQEGIKKWTASQEDTKPGRAMLDRQSSRIRSSSAHLAHVDLYTPRLPRTRTNLVSAPRSSVETRACVSSLTMDELIAEVQRLKIANAKLEEDLLAERKEKEQREAKLAKVQAKAEHLVKDLEFAEEDYDKAQDSFEAEMGDRNQQIEELASDNERLDRLNKKLERDNDLLRMRLSQSGH</sequence>
<keyword evidence="1" id="KW-0175">Coiled coil</keyword>
<name>A0AA38REW8_9PEZI</name>
<feature type="coiled-coil region" evidence="1">
    <location>
        <begin position="170"/>
        <end position="271"/>
    </location>
</feature>
<dbReference type="EMBL" id="JANBVO010000030">
    <property type="protein sequence ID" value="KAJ9138362.1"/>
    <property type="molecule type" value="Genomic_DNA"/>
</dbReference>
<dbReference type="Proteomes" id="UP001174694">
    <property type="component" value="Unassembled WGS sequence"/>
</dbReference>
<organism evidence="2 3">
    <name type="scientific">Pleurostoma richardsiae</name>
    <dbReference type="NCBI Taxonomy" id="41990"/>
    <lineage>
        <taxon>Eukaryota</taxon>
        <taxon>Fungi</taxon>
        <taxon>Dikarya</taxon>
        <taxon>Ascomycota</taxon>
        <taxon>Pezizomycotina</taxon>
        <taxon>Sordariomycetes</taxon>
        <taxon>Sordariomycetidae</taxon>
        <taxon>Calosphaeriales</taxon>
        <taxon>Pleurostomataceae</taxon>
        <taxon>Pleurostoma</taxon>
    </lineage>
</organism>
<keyword evidence="3" id="KW-1185">Reference proteome</keyword>
<evidence type="ECO:0000256" key="1">
    <source>
        <dbReference type="SAM" id="Coils"/>
    </source>
</evidence>
<proteinExistence type="predicted"/>
<gene>
    <name evidence="2" type="ORF">NKR23_g8452</name>
</gene>
<accession>A0AA38REW8</accession>
<reference evidence="2" key="1">
    <citation type="submission" date="2022-07" db="EMBL/GenBank/DDBJ databases">
        <title>Fungi with potential for degradation of polypropylene.</title>
        <authorList>
            <person name="Gostincar C."/>
        </authorList>
    </citation>
    <scope>NUCLEOTIDE SEQUENCE</scope>
    <source>
        <strain evidence="2">EXF-13308</strain>
    </source>
</reference>